<proteinExistence type="predicted"/>
<evidence type="ECO:0000313" key="2">
    <source>
        <dbReference type="Proteomes" id="UP001157418"/>
    </source>
</evidence>
<keyword evidence="2" id="KW-1185">Reference proteome</keyword>
<dbReference type="Proteomes" id="UP001157418">
    <property type="component" value="Unassembled WGS sequence"/>
</dbReference>
<name>A0AAU9NQH5_9ASTR</name>
<dbReference type="EMBL" id="CAKMRJ010005412">
    <property type="protein sequence ID" value="CAH1440129.1"/>
    <property type="molecule type" value="Genomic_DNA"/>
</dbReference>
<sequence>MGYTTNFTTRQRKFKRRHTEVPNGGVPQRKIFAMLGATLSRFSVLMDINDDFKSEILLLTRYLLDYFRRFGFIRGTHNFAKEANIDLEQPLDGTLLRCWEVYSNNRTNNVDYWTFFWHTTLKELKEHTFAGKALTITTPKHQPLTVDQSYTSFTRLHLPLRQVGAMHSGVRTFLDKGMIHPHPAKRILYRMLKRYFYDYYFGRCEGEFIGSTSSNFQSVE</sequence>
<gene>
    <name evidence="1" type="ORF">LVIROSA_LOCUS26286</name>
</gene>
<evidence type="ECO:0000313" key="1">
    <source>
        <dbReference type="EMBL" id="CAH1440129.1"/>
    </source>
</evidence>
<organism evidence="1 2">
    <name type="scientific">Lactuca virosa</name>
    <dbReference type="NCBI Taxonomy" id="75947"/>
    <lineage>
        <taxon>Eukaryota</taxon>
        <taxon>Viridiplantae</taxon>
        <taxon>Streptophyta</taxon>
        <taxon>Embryophyta</taxon>
        <taxon>Tracheophyta</taxon>
        <taxon>Spermatophyta</taxon>
        <taxon>Magnoliopsida</taxon>
        <taxon>eudicotyledons</taxon>
        <taxon>Gunneridae</taxon>
        <taxon>Pentapetalae</taxon>
        <taxon>asterids</taxon>
        <taxon>campanulids</taxon>
        <taxon>Asterales</taxon>
        <taxon>Asteraceae</taxon>
        <taxon>Cichorioideae</taxon>
        <taxon>Cichorieae</taxon>
        <taxon>Lactucinae</taxon>
        <taxon>Lactuca</taxon>
    </lineage>
</organism>
<comment type="caution">
    <text evidence="1">The sequence shown here is derived from an EMBL/GenBank/DDBJ whole genome shotgun (WGS) entry which is preliminary data.</text>
</comment>
<accession>A0AAU9NQH5</accession>
<protein>
    <submittedName>
        <fullName evidence="1">Uncharacterized protein</fullName>
    </submittedName>
</protein>
<dbReference type="AlphaFoldDB" id="A0AAU9NQH5"/>
<reference evidence="1 2" key="1">
    <citation type="submission" date="2022-01" db="EMBL/GenBank/DDBJ databases">
        <authorList>
            <person name="Xiong W."/>
            <person name="Schranz E."/>
        </authorList>
    </citation>
    <scope>NUCLEOTIDE SEQUENCE [LARGE SCALE GENOMIC DNA]</scope>
</reference>